<dbReference type="EMBL" id="CP015756">
    <property type="protein sequence ID" value="APC39535.1"/>
    <property type="molecule type" value="Genomic_DNA"/>
</dbReference>
<dbReference type="OrthoDB" id="2062630at2"/>
<dbReference type="InterPro" id="IPR046088">
    <property type="entry name" value="DUF6106"/>
</dbReference>
<sequence>MDNFYEQLLTTSKTTTYKLASGSTYVFGLIGLFSASVNMIFAILLIALAVACYFYKSKLYVEYEYQFTNGEIDIEKILEMKKRKKVTTFNIKEVDLLALNDSDFVKDYSNKPNSIVKCYPTTAKGPIYVAMITEGKDKMQLMFMPDEKFINHCFKYNPRAVKK</sequence>
<dbReference type="KEGG" id="ceu:A7L45_05370"/>
<name>A0A1J0GE10_9CLOT</name>
<dbReference type="Pfam" id="PF19601">
    <property type="entry name" value="DUF6106"/>
    <property type="match status" value="1"/>
</dbReference>
<dbReference type="RefSeq" id="WP_071611828.1">
    <property type="nucleotide sequence ID" value="NZ_CP015756.1"/>
</dbReference>
<organism evidence="2 3">
    <name type="scientific">Clostridium estertheticum subsp. estertheticum</name>
    <dbReference type="NCBI Taxonomy" id="1552"/>
    <lineage>
        <taxon>Bacteria</taxon>
        <taxon>Bacillati</taxon>
        <taxon>Bacillota</taxon>
        <taxon>Clostridia</taxon>
        <taxon>Eubacteriales</taxon>
        <taxon>Clostridiaceae</taxon>
        <taxon>Clostridium</taxon>
    </lineage>
</organism>
<evidence type="ECO:0000256" key="1">
    <source>
        <dbReference type="SAM" id="Phobius"/>
    </source>
</evidence>
<proteinExistence type="predicted"/>
<accession>A0A1J0GE10</accession>
<reference evidence="3" key="1">
    <citation type="journal article" date="2016" name="Front. Microbiol.">
        <title>Complete Genome Sequence of Clostridium estertheticum DSM 8809, a Microbe Identified in Spoiled Vacuum Packed Beef.</title>
        <authorList>
            <person name="Yu Z."/>
            <person name="Gunn L."/>
            <person name="Brennan E."/>
            <person name="Reid R."/>
            <person name="Wall P.G."/>
            <person name="Gaora O.P."/>
            <person name="Hurley D."/>
            <person name="Bolton D."/>
            <person name="Fanning S."/>
        </authorList>
    </citation>
    <scope>NUCLEOTIDE SEQUENCE [LARGE SCALE GENOMIC DNA]</scope>
    <source>
        <strain evidence="3">DSM 8809</strain>
    </source>
</reference>
<keyword evidence="3" id="KW-1185">Reference proteome</keyword>
<keyword evidence="1" id="KW-0472">Membrane</keyword>
<protein>
    <submittedName>
        <fullName evidence="2">Uncharacterized protein</fullName>
    </submittedName>
</protein>
<keyword evidence="1" id="KW-0812">Transmembrane</keyword>
<dbReference type="STRING" id="1552.A7L45_05370"/>
<evidence type="ECO:0000313" key="3">
    <source>
        <dbReference type="Proteomes" id="UP000182569"/>
    </source>
</evidence>
<evidence type="ECO:0000313" key="2">
    <source>
        <dbReference type="EMBL" id="APC39535.1"/>
    </source>
</evidence>
<gene>
    <name evidence="2" type="ORF">A7L45_05370</name>
</gene>
<dbReference type="AlphaFoldDB" id="A0A1J0GE10"/>
<dbReference type="Proteomes" id="UP000182569">
    <property type="component" value="Chromosome"/>
</dbReference>
<feature type="transmembrane region" description="Helical" evidence="1">
    <location>
        <begin position="25"/>
        <end position="55"/>
    </location>
</feature>
<keyword evidence="1" id="KW-1133">Transmembrane helix</keyword>